<dbReference type="RefSeq" id="WP_034252428.1">
    <property type="nucleotide sequence ID" value="NZ_JAAXZR010000004.1"/>
</dbReference>
<evidence type="ECO:0000256" key="2">
    <source>
        <dbReference type="ARBA" id="ARBA00022729"/>
    </source>
</evidence>
<reference evidence="7" key="2">
    <citation type="submission" date="2020-01" db="EMBL/GenBank/DDBJ databases">
        <authorList>
            <person name="Campanaro S."/>
        </authorList>
    </citation>
    <scope>NUCLEOTIDE SEQUENCE</scope>
    <source>
        <strain evidence="7">AS01afH2WH_6</strain>
    </source>
</reference>
<name>A0A971CX98_9BIFI</name>
<keyword evidence="1" id="KW-1003">Cell membrane</keyword>
<comment type="caution">
    <text evidence="7">The sequence shown here is derived from an EMBL/GenBank/DDBJ whole genome shotgun (WGS) entry which is preliminary data.</text>
</comment>
<dbReference type="PROSITE" id="PS51257">
    <property type="entry name" value="PROKAR_LIPOPROTEIN"/>
    <property type="match status" value="1"/>
</dbReference>
<evidence type="ECO:0000256" key="3">
    <source>
        <dbReference type="ARBA" id="ARBA00023136"/>
    </source>
</evidence>
<feature type="chain" id="PRO_5038733738" evidence="6">
    <location>
        <begin position="26"/>
        <end position="537"/>
    </location>
</feature>
<dbReference type="PANTHER" id="PTHR43649">
    <property type="entry name" value="ARABINOSE-BINDING PROTEIN-RELATED"/>
    <property type="match status" value="1"/>
</dbReference>
<dbReference type="PANTHER" id="PTHR43649:SF33">
    <property type="entry name" value="POLYGALACTURONAN_RHAMNOGALACTURONAN-BINDING PROTEIN YTCQ"/>
    <property type="match status" value="1"/>
</dbReference>
<dbReference type="InterPro" id="IPR050490">
    <property type="entry name" value="Bact_solute-bd_prot1"/>
</dbReference>
<evidence type="ECO:0000256" key="4">
    <source>
        <dbReference type="ARBA" id="ARBA00023139"/>
    </source>
</evidence>
<sequence length="537" mass="59218">MARRGAKQRLFSLAAAALASTMVLAGCGGSGSDEATVDANGKPIVKILITRYSTDVAMKSMKWTKDIESACDCTIKWDDVADSSWSQQKSAVLASGDVPDVSIFTFDPTDGEQYPYFEDLSKHMDQMPNVKKFFDTQTSAKKMVADKEGHVYVLPSDRGENYRVSSNHMFINKTWLDKLGLQMPTTWDELTKVLTAFKTQDPNGNGKADEVPFNMRRIDTTGFSLWNPFVLLNSMGITTSFAGTSPSFQGIYVKDGKVGNFLESDAYKSVVKYLHSLMEQGLIPADALTREDSAITADTVSDGQTAKSGMIVGWATTDFEKLQDQYVALPSLKATASTPDSDVTWDASQDLTELSNHAIAVSKDAPNKEAIYKVVNALYGEKVSVQQYYGDIPEDVTSSDNSTYTVNDRCFDSSTKDPCKATADRFAGWIPDNATIKNDKASEALREADSAYTKAFANVDETKDVMPIYVRPDVDDQTTITNNNTAVLNYALTKTATWIQKGGVDADWDAYVKKLDSVGLTQNVKLWQKYYDEYTKN</sequence>
<evidence type="ECO:0000256" key="5">
    <source>
        <dbReference type="ARBA" id="ARBA00023288"/>
    </source>
</evidence>
<dbReference type="Pfam" id="PF01547">
    <property type="entry name" value="SBP_bac_1"/>
    <property type="match status" value="1"/>
</dbReference>
<dbReference type="GeneID" id="78115193"/>
<proteinExistence type="predicted"/>
<evidence type="ECO:0000256" key="1">
    <source>
        <dbReference type="ARBA" id="ARBA00022475"/>
    </source>
</evidence>
<keyword evidence="4" id="KW-0564">Palmitate</keyword>
<feature type="signal peptide" evidence="6">
    <location>
        <begin position="1"/>
        <end position="25"/>
    </location>
</feature>
<organism evidence="7 8">
    <name type="scientific">Bifidobacterium crudilactis</name>
    <dbReference type="NCBI Taxonomy" id="327277"/>
    <lineage>
        <taxon>Bacteria</taxon>
        <taxon>Bacillati</taxon>
        <taxon>Actinomycetota</taxon>
        <taxon>Actinomycetes</taxon>
        <taxon>Bifidobacteriales</taxon>
        <taxon>Bifidobacteriaceae</taxon>
        <taxon>Bifidobacterium</taxon>
    </lineage>
</organism>
<dbReference type="AlphaFoldDB" id="A0A971CX98"/>
<keyword evidence="2 6" id="KW-0732">Signal</keyword>
<accession>A0A971CX98</accession>
<keyword evidence="3" id="KW-0472">Membrane</keyword>
<reference evidence="7" key="1">
    <citation type="journal article" date="2020" name="Biotechnol. Biofuels">
        <title>New insights from the biogas microbiome by comprehensive genome-resolved metagenomics of nearly 1600 species originating from multiple anaerobic digesters.</title>
        <authorList>
            <person name="Campanaro S."/>
            <person name="Treu L."/>
            <person name="Rodriguez-R L.M."/>
            <person name="Kovalovszki A."/>
            <person name="Ziels R.M."/>
            <person name="Maus I."/>
            <person name="Zhu X."/>
            <person name="Kougias P.G."/>
            <person name="Basile A."/>
            <person name="Luo G."/>
            <person name="Schluter A."/>
            <person name="Konstantinidis K.T."/>
            <person name="Angelidaki I."/>
        </authorList>
    </citation>
    <scope>NUCLEOTIDE SEQUENCE</scope>
    <source>
        <strain evidence="7">AS01afH2WH_6</strain>
    </source>
</reference>
<keyword evidence="5" id="KW-0449">Lipoprotein</keyword>
<dbReference type="SUPFAM" id="SSF53850">
    <property type="entry name" value="Periplasmic binding protein-like II"/>
    <property type="match status" value="1"/>
</dbReference>
<evidence type="ECO:0000256" key="6">
    <source>
        <dbReference type="SAM" id="SignalP"/>
    </source>
</evidence>
<dbReference type="OrthoDB" id="3225049at2"/>
<evidence type="ECO:0000313" key="7">
    <source>
        <dbReference type="EMBL" id="NLT78794.1"/>
    </source>
</evidence>
<evidence type="ECO:0000313" key="8">
    <source>
        <dbReference type="Proteomes" id="UP000767327"/>
    </source>
</evidence>
<dbReference type="Proteomes" id="UP000767327">
    <property type="component" value="Unassembled WGS sequence"/>
</dbReference>
<gene>
    <name evidence="7" type="ORF">GXW98_00695</name>
</gene>
<protein>
    <submittedName>
        <fullName evidence="7">Extracellular solute-binding protein</fullName>
    </submittedName>
</protein>
<dbReference type="EMBL" id="JAAXZR010000004">
    <property type="protein sequence ID" value="NLT78794.1"/>
    <property type="molecule type" value="Genomic_DNA"/>
</dbReference>
<dbReference type="Gene3D" id="3.40.190.10">
    <property type="entry name" value="Periplasmic binding protein-like II"/>
    <property type="match status" value="2"/>
</dbReference>
<dbReference type="InterPro" id="IPR006059">
    <property type="entry name" value="SBP"/>
</dbReference>